<dbReference type="EMBL" id="CT573073">
    <property type="protein sequence ID" value="CAJ71455.1"/>
    <property type="molecule type" value="Genomic_DNA"/>
</dbReference>
<dbReference type="InterPro" id="IPR004839">
    <property type="entry name" value="Aminotransferase_I/II_large"/>
</dbReference>
<dbReference type="FunFam" id="3.40.640.10:FF:000033">
    <property type="entry name" value="Aspartate aminotransferase"/>
    <property type="match status" value="1"/>
</dbReference>
<evidence type="ECO:0000259" key="7">
    <source>
        <dbReference type="Pfam" id="PF00155"/>
    </source>
</evidence>
<proteinExistence type="inferred from homology"/>
<dbReference type="CDD" id="cd00609">
    <property type="entry name" value="AAT_like"/>
    <property type="match status" value="1"/>
</dbReference>
<dbReference type="Gene3D" id="3.40.640.10">
    <property type="entry name" value="Type I PLP-dependent aspartate aminotransferase-like (Major domain)"/>
    <property type="match status" value="1"/>
</dbReference>
<dbReference type="AlphaFoldDB" id="Q1PW52"/>
<dbReference type="Pfam" id="PF00155">
    <property type="entry name" value="Aminotran_1_2"/>
    <property type="match status" value="1"/>
</dbReference>
<gene>
    <name evidence="8" type="primary">aspC</name>
    <name evidence="8" type="ORF">kustc0710</name>
</gene>
<dbReference type="PANTHER" id="PTHR46383">
    <property type="entry name" value="ASPARTATE AMINOTRANSFERASE"/>
    <property type="match status" value="1"/>
</dbReference>
<dbReference type="EC" id="2.6.1.-" evidence="6"/>
<evidence type="ECO:0000256" key="2">
    <source>
        <dbReference type="ARBA" id="ARBA00007441"/>
    </source>
</evidence>
<protein>
    <recommendedName>
        <fullName evidence="6">Aminotransferase</fullName>
        <ecNumber evidence="6">2.6.1.-</ecNumber>
    </recommendedName>
</protein>
<keyword evidence="4 6" id="KW-0808">Transferase</keyword>
<reference evidence="8" key="1">
    <citation type="journal article" date="2006" name="Nature">
        <title>Deciphering the evolution and metabolism of an anammox bacterium from a community genome.</title>
        <authorList>
            <person name="Strous M."/>
            <person name="Pelletier E."/>
            <person name="Mangenot S."/>
            <person name="Rattei T."/>
            <person name="Lehner A."/>
            <person name="Taylor M.W."/>
            <person name="Horn M."/>
            <person name="Daims H."/>
            <person name="Bartol-Mavel D."/>
            <person name="Wincker P."/>
            <person name="Barbe V."/>
            <person name="Fonknechten N."/>
            <person name="Vallenet D."/>
            <person name="Segurens B."/>
            <person name="Schenowitz-Truong C."/>
            <person name="Medigue C."/>
            <person name="Collingro A."/>
            <person name="Snel B."/>
            <person name="Dutilh B.E."/>
            <person name="OpDenCamp H.J.M."/>
            <person name="vanDerDrift C."/>
            <person name="Cirpus I."/>
            <person name="vanDePas-Schoonen K.T."/>
            <person name="Harhangi H.R."/>
            <person name="vanNiftrik L."/>
            <person name="Schmid M."/>
            <person name="Keltjens J."/>
            <person name="vanDeVossenberg J."/>
            <person name="Kartal B."/>
            <person name="Meier H."/>
            <person name="Frishman D."/>
            <person name="Huynen M.A."/>
            <person name="Mewes H."/>
            <person name="Weissenbach J."/>
            <person name="Jetten M.S.M."/>
            <person name="Wagner M."/>
            <person name="LePaslier D."/>
        </authorList>
    </citation>
    <scope>NUCLEOTIDE SEQUENCE</scope>
</reference>
<dbReference type="PANTHER" id="PTHR46383:SF1">
    <property type="entry name" value="ASPARTATE AMINOTRANSFERASE"/>
    <property type="match status" value="1"/>
</dbReference>
<comment type="cofactor">
    <cofactor evidence="1 6">
        <name>pyridoxal 5'-phosphate</name>
        <dbReference type="ChEBI" id="CHEBI:597326"/>
    </cofactor>
</comment>
<dbReference type="Gene3D" id="3.90.1150.10">
    <property type="entry name" value="Aspartate Aminotransferase, domain 1"/>
    <property type="match status" value="1"/>
</dbReference>
<comment type="similarity">
    <text evidence="2 6">Belongs to the class-I pyridoxal-phosphate-dependent aminotransferase family.</text>
</comment>
<sequence length="400" mass="43888">MFREGVFFFMVLSRVAREIQASATLAITAKAKQLAAEGKDVIGFGAGEPDFDTPENIKNAAIKAIKNGFTKYTPTSGVPKLKEAICEKLFNDNHLKYASSQILVSAGAKQSICNIALVLCDTGDEAIIPSPYWVSYPEMVTLAGAKPVFLETTDKDSFKITKESLAKVITPKSKLLFLNSPSNPTGMVYTEEELREIVMFAVEKGLYVISDEIYEKILYDGAAHFSPAAINDDCYNKVVTVNGFSKVYSMTGWRLGYAAGPEKIIKAATNIQDHTTSGANSITQLAGLEALRGSQESVTVMVKEFDRRRKYIVERLNTIKGISCLLPQGAFYAFPNVSRLCENLSLKGSFDLVSLLLEKAHIAFVPGAPFGADAHIRISYATSMENIEKGMDRFEKFLNT</sequence>
<dbReference type="GO" id="GO:0008483">
    <property type="term" value="F:transaminase activity"/>
    <property type="evidence" value="ECO:0007669"/>
    <property type="project" value="UniProtKB-KW"/>
</dbReference>
<dbReference type="PROSITE" id="PS00105">
    <property type="entry name" value="AA_TRANSFER_CLASS_1"/>
    <property type="match status" value="1"/>
</dbReference>
<evidence type="ECO:0000313" key="8">
    <source>
        <dbReference type="EMBL" id="CAJ71455.1"/>
    </source>
</evidence>
<keyword evidence="3 6" id="KW-0032">Aminotransferase</keyword>
<name>Q1PW52_KUEST</name>
<reference evidence="8" key="2">
    <citation type="submission" date="2006-01" db="EMBL/GenBank/DDBJ databases">
        <authorList>
            <person name="Genoscope"/>
        </authorList>
    </citation>
    <scope>NUCLEOTIDE SEQUENCE</scope>
</reference>
<organism evidence="8">
    <name type="scientific">Kuenenia stuttgartiensis</name>
    <dbReference type="NCBI Taxonomy" id="174633"/>
    <lineage>
        <taxon>Bacteria</taxon>
        <taxon>Pseudomonadati</taxon>
        <taxon>Planctomycetota</taxon>
        <taxon>Candidatus Brocadiia</taxon>
        <taxon>Candidatus Brocadiales</taxon>
        <taxon>Candidatus Brocadiaceae</taxon>
        <taxon>Candidatus Kuenenia</taxon>
    </lineage>
</organism>
<evidence type="ECO:0000256" key="4">
    <source>
        <dbReference type="ARBA" id="ARBA00022679"/>
    </source>
</evidence>
<dbReference type="InterPro" id="IPR050596">
    <property type="entry name" value="AspAT/PAT-like"/>
</dbReference>
<dbReference type="SUPFAM" id="SSF53383">
    <property type="entry name" value="PLP-dependent transferases"/>
    <property type="match status" value="1"/>
</dbReference>
<evidence type="ECO:0000256" key="5">
    <source>
        <dbReference type="ARBA" id="ARBA00022898"/>
    </source>
</evidence>
<evidence type="ECO:0000256" key="3">
    <source>
        <dbReference type="ARBA" id="ARBA00022576"/>
    </source>
</evidence>
<feature type="domain" description="Aminotransferase class I/classII large" evidence="7">
    <location>
        <begin position="39"/>
        <end position="393"/>
    </location>
</feature>
<dbReference type="InterPro" id="IPR015421">
    <property type="entry name" value="PyrdxlP-dep_Trfase_major"/>
</dbReference>
<evidence type="ECO:0000256" key="6">
    <source>
        <dbReference type="RuleBase" id="RU000481"/>
    </source>
</evidence>
<dbReference type="InterPro" id="IPR004838">
    <property type="entry name" value="NHTrfase_class1_PyrdxlP-BS"/>
</dbReference>
<dbReference type="GO" id="GO:0006520">
    <property type="term" value="P:amino acid metabolic process"/>
    <property type="evidence" value="ECO:0007669"/>
    <property type="project" value="InterPro"/>
</dbReference>
<evidence type="ECO:0000256" key="1">
    <source>
        <dbReference type="ARBA" id="ARBA00001933"/>
    </source>
</evidence>
<dbReference type="InterPro" id="IPR015422">
    <property type="entry name" value="PyrdxlP-dep_Trfase_small"/>
</dbReference>
<dbReference type="InterPro" id="IPR015424">
    <property type="entry name" value="PyrdxlP-dep_Trfase"/>
</dbReference>
<keyword evidence="5" id="KW-0663">Pyridoxal phosphate</keyword>
<dbReference type="GO" id="GO:0030170">
    <property type="term" value="F:pyridoxal phosphate binding"/>
    <property type="evidence" value="ECO:0007669"/>
    <property type="project" value="InterPro"/>
</dbReference>
<accession>Q1PW52</accession>